<reference evidence="1 2" key="1">
    <citation type="submission" date="2010-03" db="EMBL/GenBank/DDBJ databases">
        <title>The genome sequence of Roseburia intestinalis XB6B4.</title>
        <authorList>
            <consortium name="metaHIT consortium -- http://www.metahit.eu/"/>
            <person name="Pajon A."/>
            <person name="Turner K."/>
            <person name="Parkhill J."/>
            <person name="Bernalier A."/>
        </authorList>
    </citation>
    <scope>NUCLEOTIDE SEQUENCE [LARGE SCALE GENOMIC DNA]</scope>
    <source>
        <strain evidence="1 2">XB6B4</strain>
    </source>
</reference>
<reference evidence="1 2" key="2">
    <citation type="submission" date="2010-03" db="EMBL/GenBank/DDBJ databases">
        <authorList>
            <person name="Pajon A."/>
        </authorList>
    </citation>
    <scope>NUCLEOTIDE SEQUENCE [LARGE SCALE GENOMIC DNA]</scope>
    <source>
        <strain evidence="1 2">XB6B4</strain>
    </source>
</reference>
<organism evidence="1 2">
    <name type="scientific">Roseburia intestinalis XB6B4</name>
    <dbReference type="NCBI Taxonomy" id="718255"/>
    <lineage>
        <taxon>Bacteria</taxon>
        <taxon>Bacillati</taxon>
        <taxon>Bacillota</taxon>
        <taxon>Clostridia</taxon>
        <taxon>Lachnospirales</taxon>
        <taxon>Lachnospiraceae</taxon>
        <taxon>Roseburia</taxon>
    </lineage>
</organism>
<dbReference type="KEGG" id="rix:RO1_02720"/>
<gene>
    <name evidence="1" type="ORF">RO1_02720</name>
</gene>
<dbReference type="EMBL" id="FP929050">
    <property type="protein sequence ID" value="CBL11074.1"/>
    <property type="molecule type" value="Genomic_DNA"/>
</dbReference>
<accession>D4KUN4</accession>
<evidence type="ECO:0000313" key="2">
    <source>
        <dbReference type="Proteomes" id="UP000008953"/>
    </source>
</evidence>
<name>D4KUN4_9FIRM</name>
<dbReference type="AlphaFoldDB" id="D4KUN4"/>
<proteinExistence type="predicted"/>
<protein>
    <submittedName>
        <fullName evidence="1">Uncharacterized protein</fullName>
    </submittedName>
</protein>
<sequence length="49" mass="5854">MLLITQKQGEFETALFSQIKKGEFETTIFSHTQRRRILSEEKKKVCHRT</sequence>
<dbReference type="Proteomes" id="UP000008953">
    <property type="component" value="Chromosome"/>
</dbReference>
<evidence type="ECO:0000313" key="1">
    <source>
        <dbReference type="EMBL" id="CBL11074.1"/>
    </source>
</evidence>
<dbReference type="HOGENOM" id="CLU_3140257_0_0_9"/>